<dbReference type="Proteomes" id="UP000193061">
    <property type="component" value="Unassembled WGS sequence"/>
</dbReference>
<accession>A0A1X6YYC8</accession>
<sequence>MELDELYQKVRARIFDLMEENPKNKTLEEIQVSLEVLYTRCKELVELNNAYLSLPEMNQNYTYFDPKTEIYTEYVGGKVANSRKLNRASKDVPIELVSSVNLHFFVPQPLTFENNTERYNIERQIAEMLDNFYYKASRTWDIIEKTLCGKKKSKFIGVKRVRNKLLEHATLGELNSYGATDSKNGPTVKPLRKTPWDGSDLDNGVIKNMKELLENTLSRLT</sequence>
<organism evidence="1 2">
    <name type="scientific">Roseovarius albus</name>
    <dbReference type="NCBI Taxonomy" id="1247867"/>
    <lineage>
        <taxon>Bacteria</taxon>
        <taxon>Pseudomonadati</taxon>
        <taxon>Pseudomonadota</taxon>
        <taxon>Alphaproteobacteria</taxon>
        <taxon>Rhodobacterales</taxon>
        <taxon>Roseobacteraceae</taxon>
        <taxon>Roseovarius</taxon>
    </lineage>
</organism>
<evidence type="ECO:0000313" key="2">
    <source>
        <dbReference type="Proteomes" id="UP000193061"/>
    </source>
</evidence>
<gene>
    <name evidence="1" type="ORF">ROA7450_01620</name>
</gene>
<evidence type="ECO:0000313" key="1">
    <source>
        <dbReference type="EMBL" id="SLN34952.1"/>
    </source>
</evidence>
<dbReference type="AlphaFoldDB" id="A0A1X6YYC8"/>
<reference evidence="1 2" key="1">
    <citation type="submission" date="2017-03" db="EMBL/GenBank/DDBJ databases">
        <authorList>
            <person name="Afonso C.L."/>
            <person name="Miller P.J."/>
            <person name="Scott M.A."/>
            <person name="Spackman E."/>
            <person name="Goraichik I."/>
            <person name="Dimitrov K.M."/>
            <person name="Suarez D.L."/>
            <person name="Swayne D.E."/>
        </authorList>
    </citation>
    <scope>NUCLEOTIDE SEQUENCE [LARGE SCALE GENOMIC DNA]</scope>
    <source>
        <strain evidence="1 2">CECT 7450</strain>
    </source>
</reference>
<dbReference type="RefSeq" id="WP_085805167.1">
    <property type="nucleotide sequence ID" value="NZ_FWFX01000004.1"/>
</dbReference>
<protein>
    <submittedName>
        <fullName evidence="1">Uncharacterized protein</fullName>
    </submittedName>
</protein>
<dbReference type="EMBL" id="FWFX01000004">
    <property type="protein sequence ID" value="SLN34952.1"/>
    <property type="molecule type" value="Genomic_DNA"/>
</dbReference>
<name>A0A1X6YYC8_9RHOB</name>
<keyword evidence="2" id="KW-1185">Reference proteome</keyword>
<proteinExistence type="predicted"/>